<name>A0A699UVD5_TANCI</name>
<proteinExistence type="predicted"/>
<feature type="non-terminal residue" evidence="2">
    <location>
        <position position="118"/>
    </location>
</feature>
<feature type="non-terminal residue" evidence="2">
    <location>
        <position position="1"/>
    </location>
</feature>
<reference evidence="2" key="1">
    <citation type="journal article" date="2019" name="Sci. Rep.">
        <title>Draft genome of Tanacetum cinerariifolium, the natural source of mosquito coil.</title>
        <authorList>
            <person name="Yamashiro T."/>
            <person name="Shiraishi A."/>
            <person name="Satake H."/>
            <person name="Nakayama K."/>
        </authorList>
    </citation>
    <scope>NUCLEOTIDE SEQUENCE</scope>
</reference>
<gene>
    <name evidence="2" type="ORF">Tci_898596</name>
</gene>
<evidence type="ECO:0000256" key="1">
    <source>
        <dbReference type="SAM" id="MobiDB-lite"/>
    </source>
</evidence>
<protein>
    <submittedName>
        <fullName evidence="2">Uncharacterized protein</fullName>
    </submittedName>
</protein>
<feature type="region of interest" description="Disordered" evidence="1">
    <location>
        <begin position="69"/>
        <end position="118"/>
    </location>
</feature>
<organism evidence="2">
    <name type="scientific">Tanacetum cinerariifolium</name>
    <name type="common">Dalmatian daisy</name>
    <name type="synonym">Chrysanthemum cinerariifolium</name>
    <dbReference type="NCBI Taxonomy" id="118510"/>
    <lineage>
        <taxon>Eukaryota</taxon>
        <taxon>Viridiplantae</taxon>
        <taxon>Streptophyta</taxon>
        <taxon>Embryophyta</taxon>
        <taxon>Tracheophyta</taxon>
        <taxon>Spermatophyta</taxon>
        <taxon>Magnoliopsida</taxon>
        <taxon>eudicotyledons</taxon>
        <taxon>Gunneridae</taxon>
        <taxon>Pentapetalae</taxon>
        <taxon>asterids</taxon>
        <taxon>campanulids</taxon>
        <taxon>Asterales</taxon>
        <taxon>Asteraceae</taxon>
        <taxon>Asteroideae</taxon>
        <taxon>Anthemideae</taxon>
        <taxon>Anthemidinae</taxon>
        <taxon>Tanacetum</taxon>
    </lineage>
</organism>
<sequence>RQLNTALPNLLTQLVQALGGNQVNQREATPSCNIKTFRASGAKEFFRTEEHVTSSQPATIQGAMSMANCPTTDGINDGNFKKKENARNKKRLNDQNRNRGRDDRNKRQRTGSNFALTT</sequence>
<dbReference type="AlphaFoldDB" id="A0A699UVD5"/>
<evidence type="ECO:0000313" key="2">
    <source>
        <dbReference type="EMBL" id="GFD26627.1"/>
    </source>
</evidence>
<dbReference type="EMBL" id="BKCJ011370347">
    <property type="protein sequence ID" value="GFD26627.1"/>
    <property type="molecule type" value="Genomic_DNA"/>
</dbReference>
<feature type="compositionally biased region" description="Basic and acidic residues" evidence="1">
    <location>
        <begin position="79"/>
        <end position="105"/>
    </location>
</feature>
<comment type="caution">
    <text evidence="2">The sequence shown here is derived from an EMBL/GenBank/DDBJ whole genome shotgun (WGS) entry which is preliminary data.</text>
</comment>
<accession>A0A699UVD5</accession>